<comment type="caution">
    <text evidence="1">The sequence shown here is derived from an EMBL/GenBank/DDBJ whole genome shotgun (WGS) entry which is preliminary data.</text>
</comment>
<dbReference type="Proteomes" id="UP001476798">
    <property type="component" value="Unassembled WGS sequence"/>
</dbReference>
<organism evidence="1 2">
    <name type="scientific">Goodea atripinnis</name>
    <dbReference type="NCBI Taxonomy" id="208336"/>
    <lineage>
        <taxon>Eukaryota</taxon>
        <taxon>Metazoa</taxon>
        <taxon>Chordata</taxon>
        <taxon>Craniata</taxon>
        <taxon>Vertebrata</taxon>
        <taxon>Euteleostomi</taxon>
        <taxon>Actinopterygii</taxon>
        <taxon>Neopterygii</taxon>
        <taxon>Teleostei</taxon>
        <taxon>Neoteleostei</taxon>
        <taxon>Acanthomorphata</taxon>
        <taxon>Ovalentaria</taxon>
        <taxon>Atherinomorphae</taxon>
        <taxon>Cyprinodontiformes</taxon>
        <taxon>Goodeidae</taxon>
        <taxon>Goodea</taxon>
    </lineage>
</organism>
<proteinExistence type="predicted"/>
<evidence type="ECO:0000313" key="1">
    <source>
        <dbReference type="EMBL" id="MEQ2182095.1"/>
    </source>
</evidence>
<name>A0ABV0PF64_9TELE</name>
<keyword evidence="2" id="KW-1185">Reference proteome</keyword>
<accession>A0ABV0PF64</accession>
<protein>
    <submittedName>
        <fullName evidence="1">Uncharacterized protein</fullName>
    </submittedName>
</protein>
<reference evidence="1 2" key="1">
    <citation type="submission" date="2021-06" db="EMBL/GenBank/DDBJ databases">
        <authorList>
            <person name="Palmer J.M."/>
        </authorList>
    </citation>
    <scope>NUCLEOTIDE SEQUENCE [LARGE SCALE GENOMIC DNA]</scope>
    <source>
        <strain evidence="1 2">GA_2019</strain>
        <tissue evidence="1">Muscle</tissue>
    </source>
</reference>
<dbReference type="EMBL" id="JAHRIO010071556">
    <property type="protein sequence ID" value="MEQ2182095.1"/>
    <property type="molecule type" value="Genomic_DNA"/>
</dbReference>
<evidence type="ECO:0000313" key="2">
    <source>
        <dbReference type="Proteomes" id="UP001476798"/>
    </source>
</evidence>
<gene>
    <name evidence="1" type="ORF">GOODEAATRI_018587</name>
</gene>
<sequence>MKESGAHLTQLTSYSHIEFSQYKPICERLLDSESSPPPCMCCLGMKNFSLEFVSSTFISLLLIFQLSVSVCQAGLRKPTSFNWQSIDMSEHISANMPIQRFPHASGFL</sequence>